<dbReference type="PANTHER" id="PTHR38465">
    <property type="entry name" value="HTH-TYPE TRANSCRIPTIONAL REGULATOR MJ1563-RELATED"/>
    <property type="match status" value="1"/>
</dbReference>
<sequence>MNEEATFLEAKEEFIAQWGALGTSWGISRTMAQVHALLMVAPEAMSTDEVMEELQISRGNAHTNLKELVSWGLLRIVVKKGERKEFFEAEKDVWKMFTLVLKNRKRREIDPAVSLLKDCAEKTKSEDSVAGKEFHKQMKELEEFADFASNVSDKIGNLKYGPALKLAAKLLSF</sequence>
<comment type="similarity">
    <text evidence="4">Belongs to the GbsR family.</text>
</comment>
<dbReference type="PIRSF" id="PIRSF006707">
    <property type="entry name" value="MJ1563"/>
    <property type="match status" value="1"/>
</dbReference>
<dbReference type="InterPro" id="IPR036390">
    <property type="entry name" value="WH_DNA-bd_sf"/>
</dbReference>
<dbReference type="AlphaFoldDB" id="A0A1M6J891"/>
<dbReference type="GO" id="GO:0003677">
    <property type="term" value="F:DNA binding"/>
    <property type="evidence" value="ECO:0007669"/>
    <property type="project" value="UniProtKB-UniRule"/>
</dbReference>
<dbReference type="STRING" id="1123071.SAMN02745181_2038"/>
<reference evidence="5 6" key="1">
    <citation type="submission" date="2016-11" db="EMBL/GenBank/DDBJ databases">
        <authorList>
            <person name="Jaros S."/>
            <person name="Januszkiewicz K."/>
            <person name="Wedrychowicz H."/>
        </authorList>
    </citation>
    <scope>NUCLEOTIDE SEQUENCE [LARGE SCALE GENOMIC DNA]</scope>
    <source>
        <strain evidence="5 6">DSM 18772</strain>
    </source>
</reference>
<dbReference type="InterPro" id="IPR026282">
    <property type="entry name" value="MJ1563"/>
</dbReference>
<dbReference type="EMBL" id="FQYR01000003">
    <property type="protein sequence ID" value="SHJ42918.1"/>
    <property type="molecule type" value="Genomic_DNA"/>
</dbReference>
<dbReference type="RefSeq" id="WP_143183604.1">
    <property type="nucleotide sequence ID" value="NZ_FQYR01000003.1"/>
</dbReference>
<evidence type="ECO:0000256" key="1">
    <source>
        <dbReference type="ARBA" id="ARBA00023015"/>
    </source>
</evidence>
<name>A0A1M6J891_9BACT</name>
<keyword evidence="3 4" id="KW-0804">Transcription</keyword>
<keyword evidence="1 4" id="KW-0805">Transcription regulation</keyword>
<dbReference type="SUPFAM" id="SSF46785">
    <property type="entry name" value="Winged helix' DNA-binding domain"/>
    <property type="match status" value="1"/>
</dbReference>
<dbReference type="Gene3D" id="1.10.10.10">
    <property type="entry name" value="Winged helix-like DNA-binding domain superfamily/Winged helix DNA-binding domain"/>
    <property type="match status" value="1"/>
</dbReference>
<dbReference type="Proteomes" id="UP000184510">
    <property type="component" value="Unassembled WGS sequence"/>
</dbReference>
<evidence type="ECO:0000256" key="2">
    <source>
        <dbReference type="ARBA" id="ARBA00023125"/>
    </source>
</evidence>
<organism evidence="5 6">
    <name type="scientific">Rubritalea squalenifaciens DSM 18772</name>
    <dbReference type="NCBI Taxonomy" id="1123071"/>
    <lineage>
        <taxon>Bacteria</taxon>
        <taxon>Pseudomonadati</taxon>
        <taxon>Verrucomicrobiota</taxon>
        <taxon>Verrucomicrobiia</taxon>
        <taxon>Verrucomicrobiales</taxon>
        <taxon>Rubritaleaceae</taxon>
        <taxon>Rubritalea</taxon>
    </lineage>
</organism>
<dbReference type="InterPro" id="IPR036388">
    <property type="entry name" value="WH-like_DNA-bd_sf"/>
</dbReference>
<evidence type="ECO:0000256" key="4">
    <source>
        <dbReference type="PIRNR" id="PIRNR006707"/>
    </source>
</evidence>
<accession>A0A1M6J891</accession>
<dbReference type="InterPro" id="IPR052362">
    <property type="entry name" value="HTH-GbsR_regulator"/>
</dbReference>
<evidence type="ECO:0000313" key="6">
    <source>
        <dbReference type="Proteomes" id="UP000184510"/>
    </source>
</evidence>
<evidence type="ECO:0000256" key="3">
    <source>
        <dbReference type="ARBA" id="ARBA00023163"/>
    </source>
</evidence>
<keyword evidence="2 4" id="KW-0238">DNA-binding</keyword>
<proteinExistence type="inferred from homology"/>
<dbReference type="InParanoid" id="A0A1M6J891"/>
<protein>
    <recommendedName>
        <fullName evidence="4">HTH-type transcriptional regulator</fullName>
    </recommendedName>
</protein>
<dbReference type="OrthoDB" id="9792628at2"/>
<dbReference type="PANTHER" id="PTHR38465:SF1">
    <property type="entry name" value="HTH-TYPE TRANSCRIPTIONAL REGULATOR MJ1563-RELATED"/>
    <property type="match status" value="1"/>
</dbReference>
<evidence type="ECO:0000313" key="5">
    <source>
        <dbReference type="EMBL" id="SHJ42918.1"/>
    </source>
</evidence>
<keyword evidence="6" id="KW-1185">Reference proteome</keyword>
<gene>
    <name evidence="5" type="ORF">SAMN02745181_2038</name>
</gene>